<dbReference type="InterPro" id="IPR036770">
    <property type="entry name" value="Ankyrin_rpt-contain_sf"/>
</dbReference>
<dbReference type="AlphaFoldDB" id="X0XSB1"/>
<keyword evidence="1" id="KW-0677">Repeat</keyword>
<dbReference type="GO" id="GO:2000812">
    <property type="term" value="P:regulation of barbed-end actin filament capping"/>
    <property type="evidence" value="ECO:0007669"/>
    <property type="project" value="TreeGrafter"/>
</dbReference>
<dbReference type="InterPro" id="IPR050745">
    <property type="entry name" value="Multifunctional_regulatory"/>
</dbReference>
<dbReference type="PROSITE" id="PS50088">
    <property type="entry name" value="ANK_REPEAT"/>
    <property type="match status" value="1"/>
</dbReference>
<organism evidence="3">
    <name type="scientific">marine sediment metagenome</name>
    <dbReference type="NCBI Taxonomy" id="412755"/>
    <lineage>
        <taxon>unclassified sequences</taxon>
        <taxon>metagenomes</taxon>
        <taxon>ecological metagenomes</taxon>
    </lineage>
</organism>
<gene>
    <name evidence="3" type="ORF">S01H1_71198</name>
</gene>
<dbReference type="Gene3D" id="1.25.40.20">
    <property type="entry name" value="Ankyrin repeat-containing domain"/>
    <property type="match status" value="1"/>
</dbReference>
<dbReference type="SMART" id="SM00248">
    <property type="entry name" value="ANK"/>
    <property type="match status" value="2"/>
</dbReference>
<evidence type="ECO:0000256" key="2">
    <source>
        <dbReference type="ARBA" id="ARBA00023043"/>
    </source>
</evidence>
<dbReference type="EMBL" id="BARS01047396">
    <property type="protein sequence ID" value="GAG39518.1"/>
    <property type="molecule type" value="Genomic_DNA"/>
</dbReference>
<dbReference type="PANTHER" id="PTHR24189:SF50">
    <property type="entry name" value="ANKYRIN REPEAT AND SOCS BOX PROTEIN 2"/>
    <property type="match status" value="1"/>
</dbReference>
<dbReference type="PROSITE" id="PS50297">
    <property type="entry name" value="ANK_REP_REGION"/>
    <property type="match status" value="1"/>
</dbReference>
<evidence type="ECO:0000256" key="1">
    <source>
        <dbReference type="ARBA" id="ARBA00022737"/>
    </source>
</evidence>
<dbReference type="PANTHER" id="PTHR24189">
    <property type="entry name" value="MYOTROPHIN"/>
    <property type="match status" value="1"/>
</dbReference>
<evidence type="ECO:0000313" key="3">
    <source>
        <dbReference type="EMBL" id="GAG39518.1"/>
    </source>
</evidence>
<sequence length="243" mass="27070">DGVRHSKQRDRDEAIMDAKLKAIEKAGVSIKAVTEVENFMLKKDWIESKAEAYLLPGSNIIDVGYGEDGLYHVVLVGKVSSKRKKAKYVMTDSDGLKIITAIENTDLEAVQSFIERGLDVNSEIFMNPMLQRAVFSLGKRKHDLIRLLLENGADANIVYDSDDHRFTPLMVAARLGDVGAVQILLGYGANIHLRSNPYSGLHDHPEGQTALDIAMESRDSVSEDKKLKYRRIIYVLKIAGAKE</sequence>
<keyword evidence="2" id="KW-0040">ANK repeat</keyword>
<dbReference type="GO" id="GO:0005634">
    <property type="term" value="C:nucleus"/>
    <property type="evidence" value="ECO:0007669"/>
    <property type="project" value="TreeGrafter"/>
</dbReference>
<accession>X0XSB1</accession>
<comment type="caution">
    <text evidence="3">The sequence shown here is derived from an EMBL/GenBank/DDBJ whole genome shotgun (WGS) entry which is preliminary data.</text>
</comment>
<reference evidence="3" key="1">
    <citation type="journal article" date="2014" name="Front. Microbiol.">
        <title>High frequency of phylogenetically diverse reductive dehalogenase-homologous genes in deep subseafloor sedimentary metagenomes.</title>
        <authorList>
            <person name="Kawai M."/>
            <person name="Futagami T."/>
            <person name="Toyoda A."/>
            <person name="Takaki Y."/>
            <person name="Nishi S."/>
            <person name="Hori S."/>
            <person name="Arai W."/>
            <person name="Tsubouchi T."/>
            <person name="Morono Y."/>
            <person name="Uchiyama I."/>
            <person name="Ito T."/>
            <person name="Fujiyama A."/>
            <person name="Inagaki F."/>
            <person name="Takami H."/>
        </authorList>
    </citation>
    <scope>NUCLEOTIDE SEQUENCE</scope>
    <source>
        <strain evidence="3">Expedition CK06-06</strain>
    </source>
</reference>
<dbReference type="SUPFAM" id="SSF48403">
    <property type="entry name" value="Ankyrin repeat"/>
    <property type="match status" value="1"/>
</dbReference>
<name>X0XSB1_9ZZZZ</name>
<feature type="non-terminal residue" evidence="3">
    <location>
        <position position="1"/>
    </location>
</feature>
<dbReference type="GO" id="GO:0005737">
    <property type="term" value="C:cytoplasm"/>
    <property type="evidence" value="ECO:0007669"/>
    <property type="project" value="TreeGrafter"/>
</dbReference>
<dbReference type="Pfam" id="PF12796">
    <property type="entry name" value="Ank_2"/>
    <property type="match status" value="1"/>
</dbReference>
<proteinExistence type="predicted"/>
<dbReference type="InterPro" id="IPR002110">
    <property type="entry name" value="Ankyrin_rpt"/>
</dbReference>
<protein>
    <submittedName>
        <fullName evidence="3">Uncharacterized protein</fullName>
    </submittedName>
</protein>